<comment type="caution">
    <text evidence="2">The sequence shown here is derived from an EMBL/GenBank/DDBJ whole genome shotgun (WGS) entry which is preliminary data.</text>
</comment>
<protein>
    <submittedName>
        <fullName evidence="2">Uncharacterized protein</fullName>
    </submittedName>
</protein>
<evidence type="ECO:0000313" key="2">
    <source>
        <dbReference type="EMBL" id="KOO27526.1"/>
    </source>
</evidence>
<dbReference type="AlphaFoldDB" id="A0A0M0JLT2"/>
<evidence type="ECO:0000256" key="1">
    <source>
        <dbReference type="SAM" id="MobiDB-lite"/>
    </source>
</evidence>
<dbReference type="EMBL" id="JWZX01002704">
    <property type="protein sequence ID" value="KOO27526.1"/>
    <property type="molecule type" value="Genomic_DNA"/>
</dbReference>
<gene>
    <name evidence="2" type="ORF">Ctob_009654</name>
</gene>
<keyword evidence="3" id="KW-1185">Reference proteome</keyword>
<evidence type="ECO:0000313" key="3">
    <source>
        <dbReference type="Proteomes" id="UP000037460"/>
    </source>
</evidence>
<sequence length="623" mass="69154">MMALEDEGGSCTEDDNMGHGTNREEKLMDAVRENMGRDHRVPRVATTTRPHGTVPTQAYVSARGASARRQESARATAEMEHLQKKQRMKKMSSYREIRYGQVSSRVVGGPNGPDSARRPDSSRAGDTASVASAIASGRLARQTTRSTLIKAPSVAEIQEAIKDRPYLTRQIQALHRDPDMSREQRLQEIVRIIREVRPDTLHTEPTALEKLQSGYTCTAPQKAGRRAAIQDQVRRVKEANKARHSQPQTPHWRNHGGEAVETLLESVDLVDARFLVSLNEQGGTLPCWSTLPDAAKIGQSSVWRLWGWTQKASLPVLVLSCPWLDGDHPDREGEMLALLVPLLRVMLSVCGGEHYTVGVLWDYASLPQPIRSPAEHARFVEGLRTLTTWYTHPYTHVLLMTQPLPEVAPSGEPYSNVARPYGARGWCDLERRMACLSTVSHCLWDLSLFQPESLSGSAAPSESGSTTTTGAPAMTADLQAMVAIRTFGTMRAQLMLRSREPPLPPTLFAHTMRKKVDCGLMSFLEPTDMLAVLEMYEAGFVSFFENFRKFDPSGTFNSLQGLEWGPAEAKVLATALAYASEKCKLRKSGTVRLRFEGNAFDEKGEKAIRTAIQFSKVIADVRF</sequence>
<accession>A0A0M0JLT2</accession>
<feature type="compositionally biased region" description="Basic and acidic residues" evidence="1">
    <location>
        <begin position="21"/>
        <end position="41"/>
    </location>
</feature>
<feature type="compositionally biased region" description="Acidic residues" evidence="1">
    <location>
        <begin position="1"/>
        <end position="15"/>
    </location>
</feature>
<reference evidence="3" key="1">
    <citation type="journal article" date="2015" name="PLoS Genet.">
        <title>Genome Sequence and Transcriptome Analyses of Chrysochromulina tobin: Metabolic Tools for Enhanced Algal Fitness in the Prominent Order Prymnesiales (Haptophyceae).</title>
        <authorList>
            <person name="Hovde B.T."/>
            <person name="Deodato C.R."/>
            <person name="Hunsperger H.M."/>
            <person name="Ryken S.A."/>
            <person name="Yost W."/>
            <person name="Jha R.K."/>
            <person name="Patterson J."/>
            <person name="Monnat R.J. Jr."/>
            <person name="Barlow S.B."/>
            <person name="Starkenburg S.R."/>
            <person name="Cattolico R.A."/>
        </authorList>
    </citation>
    <scope>NUCLEOTIDE SEQUENCE</scope>
    <source>
        <strain evidence="3">CCMP291</strain>
    </source>
</reference>
<feature type="region of interest" description="Disordered" evidence="1">
    <location>
        <begin position="103"/>
        <end position="128"/>
    </location>
</feature>
<feature type="region of interest" description="Disordered" evidence="1">
    <location>
        <begin position="1"/>
        <end position="54"/>
    </location>
</feature>
<organism evidence="2 3">
    <name type="scientific">Chrysochromulina tobinii</name>
    <dbReference type="NCBI Taxonomy" id="1460289"/>
    <lineage>
        <taxon>Eukaryota</taxon>
        <taxon>Haptista</taxon>
        <taxon>Haptophyta</taxon>
        <taxon>Prymnesiophyceae</taxon>
        <taxon>Prymnesiales</taxon>
        <taxon>Chrysochromulinaceae</taxon>
        <taxon>Chrysochromulina</taxon>
    </lineage>
</organism>
<feature type="compositionally biased region" description="Polar residues" evidence="1">
    <location>
        <begin position="45"/>
        <end position="54"/>
    </location>
</feature>
<dbReference type="Proteomes" id="UP000037460">
    <property type="component" value="Unassembled WGS sequence"/>
</dbReference>
<name>A0A0M0JLT2_9EUKA</name>
<proteinExistence type="predicted"/>